<dbReference type="Pfam" id="PF13271">
    <property type="entry name" value="DUF4062"/>
    <property type="match status" value="1"/>
</dbReference>
<proteinExistence type="predicted"/>
<accession>A0ABS1J9L9</accession>
<name>A0ABS1J9L9_9BACL</name>
<gene>
    <name evidence="2" type="ORF">JJB07_06730</name>
</gene>
<dbReference type="EMBL" id="JAEQNB010000001">
    <property type="protein sequence ID" value="MBL0386338.1"/>
    <property type="molecule type" value="Genomic_DNA"/>
</dbReference>
<keyword evidence="3" id="KW-1185">Reference proteome</keyword>
<sequence length="300" mass="34193">MKKKLQIFVSSTYTDLISERQAAVEAILKAGHIPAGMELFKAGKEQLETIYRWIDESDIYMLILGGRYGSVEEKTGKSYTHLEYEYALDKGMPIFAVVITDKYLSEKVKLADKVDDVREIVNHEKYVGFKKLVDSKLRESFDDLKDIELAVHKTIADLKEQHSFTGWVSGKYAVNTGDIDALQIENRRLTAEISKKDQENKLLVDQLSILTKKDKDNASSTMGKFYEILNDIARKALKNYDEYEITSDEFEELYRMMLKEGFVEGGTVVTGGPGNYMEIFSTDDTRITFIGMQMLVANGY</sequence>
<dbReference type="InterPro" id="IPR036388">
    <property type="entry name" value="WH-like_DNA-bd_sf"/>
</dbReference>
<feature type="domain" description="DUF4062" evidence="1">
    <location>
        <begin position="6"/>
        <end position="87"/>
    </location>
</feature>
<dbReference type="Proteomes" id="UP000602284">
    <property type="component" value="Unassembled WGS sequence"/>
</dbReference>
<evidence type="ECO:0000313" key="3">
    <source>
        <dbReference type="Proteomes" id="UP000602284"/>
    </source>
</evidence>
<reference evidence="2 3" key="1">
    <citation type="submission" date="2021-01" db="EMBL/GenBank/DDBJ databases">
        <title>Tumebacillus sp. strain ITR2 16S ribosomal RNA gene Genome sequencing and assembly.</title>
        <authorList>
            <person name="Kang M."/>
        </authorList>
    </citation>
    <scope>NUCLEOTIDE SEQUENCE [LARGE SCALE GENOMIC DNA]</scope>
    <source>
        <strain evidence="2 3">ITR2</strain>
    </source>
</reference>
<comment type="caution">
    <text evidence="2">The sequence shown here is derived from an EMBL/GenBank/DDBJ whole genome shotgun (WGS) entry which is preliminary data.</text>
</comment>
<protein>
    <submittedName>
        <fullName evidence="2">DUF4062 domain-containing protein</fullName>
    </submittedName>
</protein>
<organism evidence="2 3">
    <name type="scientific">Tumebacillus amylolyticus</name>
    <dbReference type="NCBI Taxonomy" id="2801339"/>
    <lineage>
        <taxon>Bacteria</taxon>
        <taxon>Bacillati</taxon>
        <taxon>Bacillota</taxon>
        <taxon>Bacilli</taxon>
        <taxon>Bacillales</taxon>
        <taxon>Alicyclobacillaceae</taxon>
        <taxon>Tumebacillus</taxon>
    </lineage>
</organism>
<dbReference type="InterPro" id="IPR025139">
    <property type="entry name" value="DUF4062"/>
</dbReference>
<evidence type="ECO:0000259" key="1">
    <source>
        <dbReference type="Pfam" id="PF13271"/>
    </source>
</evidence>
<evidence type="ECO:0000313" key="2">
    <source>
        <dbReference type="EMBL" id="MBL0386338.1"/>
    </source>
</evidence>
<dbReference type="Gene3D" id="1.10.10.10">
    <property type="entry name" value="Winged helix-like DNA-binding domain superfamily/Winged helix DNA-binding domain"/>
    <property type="match status" value="1"/>
</dbReference>